<feature type="compositionally biased region" description="Basic and acidic residues" evidence="2">
    <location>
        <begin position="108"/>
        <end position="124"/>
    </location>
</feature>
<dbReference type="PROSITE" id="PS50089">
    <property type="entry name" value="ZF_RING_2"/>
    <property type="match status" value="1"/>
</dbReference>
<feature type="region of interest" description="Disordered" evidence="2">
    <location>
        <begin position="108"/>
        <end position="134"/>
    </location>
</feature>
<reference evidence="4 5" key="1">
    <citation type="submission" date="2020-08" db="EMBL/GenBank/DDBJ databases">
        <title>Plant Genome Project.</title>
        <authorList>
            <person name="Zhang R.-G."/>
        </authorList>
    </citation>
    <scope>NUCLEOTIDE SEQUENCE [LARGE SCALE GENOMIC DNA]</scope>
    <source>
        <tissue evidence="4">Rhizome</tissue>
    </source>
</reference>
<keyword evidence="1" id="KW-0479">Metal-binding</keyword>
<evidence type="ECO:0000256" key="1">
    <source>
        <dbReference type="PROSITE-ProRule" id="PRU00175"/>
    </source>
</evidence>
<evidence type="ECO:0000256" key="2">
    <source>
        <dbReference type="SAM" id="MobiDB-lite"/>
    </source>
</evidence>
<feature type="compositionally biased region" description="Low complexity" evidence="2">
    <location>
        <begin position="71"/>
        <end position="86"/>
    </location>
</feature>
<organism evidence="4 5">
    <name type="scientific">Zingiber officinale</name>
    <name type="common">Ginger</name>
    <name type="synonym">Amomum zingiber</name>
    <dbReference type="NCBI Taxonomy" id="94328"/>
    <lineage>
        <taxon>Eukaryota</taxon>
        <taxon>Viridiplantae</taxon>
        <taxon>Streptophyta</taxon>
        <taxon>Embryophyta</taxon>
        <taxon>Tracheophyta</taxon>
        <taxon>Spermatophyta</taxon>
        <taxon>Magnoliopsida</taxon>
        <taxon>Liliopsida</taxon>
        <taxon>Zingiberales</taxon>
        <taxon>Zingiberaceae</taxon>
        <taxon>Zingiber</taxon>
    </lineage>
</organism>
<dbReference type="InterPro" id="IPR001841">
    <property type="entry name" value="Znf_RING"/>
</dbReference>
<proteinExistence type="predicted"/>
<dbReference type="PANTHER" id="PTHR31150">
    <property type="entry name" value="EXPRESSED PROTEIN"/>
    <property type="match status" value="1"/>
</dbReference>
<dbReference type="AlphaFoldDB" id="A0A8J5G7H2"/>
<dbReference type="EMBL" id="JACMSC010000012">
    <property type="protein sequence ID" value="KAG6497359.1"/>
    <property type="molecule type" value="Genomic_DNA"/>
</dbReference>
<feature type="compositionally biased region" description="Polar residues" evidence="2">
    <location>
        <begin position="125"/>
        <end position="134"/>
    </location>
</feature>
<name>A0A8J5G7H2_ZINOF</name>
<accession>A0A8J5G7H2</accession>
<feature type="domain" description="RING-type" evidence="3">
    <location>
        <begin position="143"/>
        <end position="201"/>
    </location>
</feature>
<evidence type="ECO:0000313" key="5">
    <source>
        <dbReference type="Proteomes" id="UP000734854"/>
    </source>
</evidence>
<gene>
    <name evidence="4" type="ORF">ZIOFF_045258</name>
</gene>
<keyword evidence="1" id="KW-0863">Zinc-finger</keyword>
<evidence type="ECO:0000313" key="4">
    <source>
        <dbReference type="EMBL" id="KAG6497359.1"/>
    </source>
</evidence>
<comment type="caution">
    <text evidence="4">The sequence shown here is derived from an EMBL/GenBank/DDBJ whole genome shotgun (WGS) entry which is preliminary data.</text>
</comment>
<dbReference type="PANTHER" id="PTHR31150:SF32">
    <property type="entry name" value="RING_U-BOX SUPERFAMILY PROTEIN"/>
    <property type="match status" value="1"/>
</dbReference>
<dbReference type="Proteomes" id="UP000734854">
    <property type="component" value="Unassembled WGS sequence"/>
</dbReference>
<dbReference type="OrthoDB" id="643821at2759"/>
<dbReference type="GO" id="GO:0008270">
    <property type="term" value="F:zinc ion binding"/>
    <property type="evidence" value="ECO:0007669"/>
    <property type="project" value="UniProtKB-KW"/>
</dbReference>
<protein>
    <recommendedName>
        <fullName evidence="3">RING-type domain-containing protein</fullName>
    </recommendedName>
</protein>
<sequence length="289" mass="31669">MGANCCAAAKNTSLQGTNLNQSPPWSFRWDNRTHVEDLATNDSQHSHTRKGNSDSKLAAAAETDGLSDKGSSSSSPCPSTASQTQQLHRSPINIRVSWKYRDGVGELTSSDRRETRSFGNDKKTSISSRMRQSIPASPDRQECKICNDLVTKKSSWNFQREAPAKGPCVVAVLFCGHVYHAECLEKLTPETDAYDPPCPVCIHGKHFNSRPVGNAKSGASGKISRIVVVDNNGVDGDMISEYQRSAGKVRRIGMNSSKKKMAFSKHFMGHLSLKRKFQNVNPPGKETSD</sequence>
<dbReference type="SMART" id="SM00184">
    <property type="entry name" value="RING"/>
    <property type="match status" value="1"/>
</dbReference>
<keyword evidence="5" id="KW-1185">Reference proteome</keyword>
<feature type="region of interest" description="Disordered" evidence="2">
    <location>
        <begin position="39"/>
        <end position="88"/>
    </location>
</feature>
<keyword evidence="1" id="KW-0862">Zinc</keyword>
<evidence type="ECO:0000259" key="3">
    <source>
        <dbReference type="PROSITE" id="PS50089"/>
    </source>
</evidence>